<dbReference type="OrthoDB" id="3989662at2759"/>
<sequence length="536" mass="60082">MDTLSSHIESNVREASFRKLLSSHSSIYNVLNNPDLDVSPSFSRTQSPLLLTPELPDPSFSITSWQSISNDSKRNENDESGKRRPTSSILSVTTEEDDTTKDSTVLISTPKPSNVMVFETDEEDNDDDRNHVNPPNSFIMPKMSISERPNIHDYSGRSSRFQVTLLSSYGSYKVDTNYLVKSIERELSCDCIGIRHVNLDIHNDYRSSSFSRFDKSLVKNSDLIFVVNDGSSVFLEYLTSVFGGDVQLDEDSMEALPKLTIINMMTVNYFVNLFELINYLKPYQIWKTSSLKQEKLVNKVKDFIEIELNQSDHFESNKVATKDTNLSLVVSNVGRSQTMYSNLISHKRADYKGIEKKFKTDLQGSSSFSDPLSISSNFAHINILYSILMKLFSTSQLSQNIVAVDKSTPKSSRFWLICSFTVGIGFGIGIASGATSVVGLYIYEKFLQFSPGQTQQCIPVSSPATKPIVDTVVDLSKEFQGSMFQFYNEVSTDLIGELRSFSTLYVSYLRSAGDIVIDCIRGGLEKVVGLVVYTNC</sequence>
<dbReference type="GeneID" id="4841028"/>
<dbReference type="HOGENOM" id="CLU_042187_0_0_1"/>
<feature type="compositionally biased region" description="Polar residues" evidence="1">
    <location>
        <begin position="61"/>
        <end position="70"/>
    </location>
</feature>
<dbReference type="RefSeq" id="XP_001386406.2">
    <property type="nucleotide sequence ID" value="XM_001386369.1"/>
</dbReference>
<dbReference type="KEGG" id="pic:PICST_37102"/>
<reference evidence="3 4" key="1">
    <citation type="journal article" date="2007" name="Nat. Biotechnol.">
        <title>Genome sequence of the lignocellulose-bioconverting and xylose-fermenting yeast Pichia stipitis.</title>
        <authorList>
            <person name="Jeffries T.W."/>
            <person name="Grigoriev I.V."/>
            <person name="Grimwood J."/>
            <person name="Laplaza J.M."/>
            <person name="Aerts A."/>
            <person name="Salamov A."/>
            <person name="Schmutz J."/>
            <person name="Lindquist E."/>
            <person name="Dehal P."/>
            <person name="Shapiro H."/>
            <person name="Jin Y.S."/>
            <person name="Passoth V."/>
            <person name="Richardson P.M."/>
        </authorList>
    </citation>
    <scope>NUCLEOTIDE SEQUENCE [LARGE SCALE GENOMIC DNA]</scope>
    <source>
        <strain evidence="4">ATCC 58785 / CBS 6054 / NBRC 10063 / NRRL Y-11545</strain>
    </source>
</reference>
<keyword evidence="2" id="KW-1133">Transmembrane helix</keyword>
<proteinExistence type="predicted"/>
<dbReference type="InParanoid" id="A3LZP7"/>
<dbReference type="eggNOG" id="ENOG502SVW2">
    <property type="taxonomic scope" value="Eukaryota"/>
</dbReference>
<evidence type="ECO:0000313" key="4">
    <source>
        <dbReference type="Proteomes" id="UP000002258"/>
    </source>
</evidence>
<keyword evidence="2" id="KW-0472">Membrane</keyword>
<dbReference type="OMA" id="INIMTAN"/>
<evidence type="ECO:0000256" key="2">
    <source>
        <dbReference type="SAM" id="Phobius"/>
    </source>
</evidence>
<dbReference type="AlphaFoldDB" id="A3LZP7"/>
<feature type="transmembrane region" description="Helical" evidence="2">
    <location>
        <begin position="414"/>
        <end position="443"/>
    </location>
</feature>
<name>A3LZP7_PICST</name>
<feature type="compositionally biased region" description="Basic and acidic residues" evidence="1">
    <location>
        <begin position="71"/>
        <end position="82"/>
    </location>
</feature>
<gene>
    <name evidence="3" type="ORF">PICST_37102</name>
</gene>
<evidence type="ECO:0000256" key="1">
    <source>
        <dbReference type="SAM" id="MobiDB-lite"/>
    </source>
</evidence>
<keyword evidence="4" id="KW-1185">Reference proteome</keyword>
<keyword evidence="2" id="KW-0812">Transmembrane</keyword>
<dbReference type="Proteomes" id="UP000002258">
    <property type="component" value="Chromosome 8"/>
</dbReference>
<protein>
    <submittedName>
        <fullName evidence="3">Uncharacterized protein</fullName>
    </submittedName>
</protein>
<dbReference type="EMBL" id="CP000502">
    <property type="protein sequence ID" value="ABN68377.2"/>
    <property type="molecule type" value="Genomic_DNA"/>
</dbReference>
<evidence type="ECO:0000313" key="3">
    <source>
        <dbReference type="EMBL" id="ABN68377.2"/>
    </source>
</evidence>
<accession>A3LZP7</accession>
<feature type="region of interest" description="Disordered" evidence="1">
    <location>
        <begin position="122"/>
        <end position="142"/>
    </location>
</feature>
<feature type="region of interest" description="Disordered" evidence="1">
    <location>
        <begin position="61"/>
        <end position="107"/>
    </location>
</feature>
<organism evidence="3 4">
    <name type="scientific">Scheffersomyces stipitis (strain ATCC 58785 / CBS 6054 / NBRC 10063 / NRRL Y-11545)</name>
    <name type="common">Yeast</name>
    <name type="synonym">Pichia stipitis</name>
    <dbReference type="NCBI Taxonomy" id="322104"/>
    <lineage>
        <taxon>Eukaryota</taxon>
        <taxon>Fungi</taxon>
        <taxon>Dikarya</taxon>
        <taxon>Ascomycota</taxon>
        <taxon>Saccharomycotina</taxon>
        <taxon>Pichiomycetes</taxon>
        <taxon>Debaryomycetaceae</taxon>
        <taxon>Scheffersomyces</taxon>
    </lineage>
</organism>